<dbReference type="Proteomes" id="UP000274131">
    <property type="component" value="Unassembled WGS sequence"/>
</dbReference>
<protein>
    <submittedName>
        <fullName evidence="5">DUF148 domain-containing protein</fullName>
    </submittedName>
</protein>
<evidence type="ECO:0000313" key="4">
    <source>
        <dbReference type="Proteomes" id="UP000274131"/>
    </source>
</evidence>
<dbReference type="InterPro" id="IPR052823">
    <property type="entry name" value="SXP/RAL-2_related"/>
</dbReference>
<evidence type="ECO:0000313" key="3">
    <source>
        <dbReference type="EMBL" id="VDD94257.1"/>
    </source>
</evidence>
<evidence type="ECO:0000259" key="2">
    <source>
        <dbReference type="Pfam" id="PF02520"/>
    </source>
</evidence>
<keyword evidence="4" id="KW-1185">Reference proteome</keyword>
<sequence>MTLRIRVFIALLSYGGAVFAQSAFNQQVQPMDPNMLEMMLPPFLRYADTNARREFETIVTNRDIKKSEITAKLDDWANRQPSQVKNAFENDKQMQINMTKLLDGQRKRIVQGLSKEAQIIAAKLDTLRENQDITPAEEIQQVLEIFKNASEAVIQELRSVDAQMAPMGDTQQPYQRKVK</sequence>
<dbReference type="WBParaSite" id="EVEC_0000959801-mRNA-1">
    <property type="protein sequence ID" value="EVEC_0000959801-mRNA-1"/>
    <property type="gene ID" value="EVEC_0000959801"/>
</dbReference>
<dbReference type="Pfam" id="PF02520">
    <property type="entry name" value="ANIS5_cation-bd"/>
    <property type="match status" value="1"/>
</dbReference>
<dbReference type="EMBL" id="UXUI01009750">
    <property type="protein sequence ID" value="VDD94257.1"/>
    <property type="molecule type" value="Genomic_DNA"/>
</dbReference>
<evidence type="ECO:0000313" key="5">
    <source>
        <dbReference type="WBParaSite" id="EVEC_0000959801-mRNA-1"/>
    </source>
</evidence>
<feature type="chain" id="PRO_5043122892" evidence="1">
    <location>
        <begin position="21"/>
        <end position="179"/>
    </location>
</feature>
<evidence type="ECO:0000256" key="1">
    <source>
        <dbReference type="SAM" id="SignalP"/>
    </source>
</evidence>
<reference evidence="5" key="1">
    <citation type="submission" date="2017-02" db="UniProtKB">
        <authorList>
            <consortium name="WormBaseParasite"/>
        </authorList>
    </citation>
    <scope>IDENTIFICATION</scope>
</reference>
<dbReference type="AlphaFoldDB" id="A0A0N4VFS1"/>
<organism evidence="5">
    <name type="scientific">Enterobius vermicularis</name>
    <name type="common">Human pinworm</name>
    <dbReference type="NCBI Taxonomy" id="51028"/>
    <lineage>
        <taxon>Eukaryota</taxon>
        <taxon>Metazoa</taxon>
        <taxon>Ecdysozoa</taxon>
        <taxon>Nematoda</taxon>
        <taxon>Chromadorea</taxon>
        <taxon>Rhabditida</taxon>
        <taxon>Spirurina</taxon>
        <taxon>Oxyuridomorpha</taxon>
        <taxon>Oxyuroidea</taxon>
        <taxon>Oxyuridae</taxon>
        <taxon>Enterobius</taxon>
    </lineage>
</organism>
<feature type="domain" description="SXP/RAL-2 family protein Ani s 5-like cation-binding" evidence="2">
    <location>
        <begin position="50"/>
        <end position="161"/>
    </location>
</feature>
<accession>A0A0N4VFS1</accession>
<dbReference type="PANTHER" id="PTHR21593:SF36">
    <property type="entry name" value="DUF148 DOMAIN-CONTAINING PROTEIN-RELATED"/>
    <property type="match status" value="1"/>
</dbReference>
<name>A0A0N4VFS1_ENTVE</name>
<dbReference type="PANTHER" id="PTHR21593">
    <property type="entry name" value="PRION-LIKE- Q/N-RICH -DOMAIN-BEARING PROTEIN PROTEIN"/>
    <property type="match status" value="1"/>
</dbReference>
<dbReference type="InterPro" id="IPR003677">
    <property type="entry name" value="ANIS5_cation-bd"/>
</dbReference>
<reference evidence="3 4" key="2">
    <citation type="submission" date="2018-10" db="EMBL/GenBank/DDBJ databases">
        <authorList>
            <consortium name="Pathogen Informatics"/>
        </authorList>
    </citation>
    <scope>NUCLEOTIDE SEQUENCE [LARGE SCALE GENOMIC DNA]</scope>
</reference>
<dbReference type="OrthoDB" id="5867022at2759"/>
<keyword evidence="1" id="KW-0732">Signal</keyword>
<gene>
    <name evidence="3" type="ORF">EVEC_LOCUS9008</name>
</gene>
<proteinExistence type="predicted"/>
<feature type="signal peptide" evidence="1">
    <location>
        <begin position="1"/>
        <end position="20"/>
    </location>
</feature>